<evidence type="ECO:0000313" key="1">
    <source>
        <dbReference type="EMBL" id="HIV12247.1"/>
    </source>
</evidence>
<name>A0A9D1NTJ8_9FIRM</name>
<dbReference type="AlphaFoldDB" id="A0A9D1NTJ8"/>
<accession>A0A9D1NTJ8</accession>
<dbReference type="EMBL" id="DVON01000079">
    <property type="protein sequence ID" value="HIV12247.1"/>
    <property type="molecule type" value="Genomic_DNA"/>
</dbReference>
<comment type="caution">
    <text evidence="1">The sequence shown here is derived from an EMBL/GenBank/DDBJ whole genome shotgun (WGS) entry which is preliminary data.</text>
</comment>
<protein>
    <submittedName>
        <fullName evidence="1">Uncharacterized protein</fullName>
    </submittedName>
</protein>
<gene>
    <name evidence="1" type="ORF">IAA63_03780</name>
</gene>
<sequence>MYKILSSLIKNVIDKSIERRYANYNLLTPITYVVKSEVHYMSVSKVIQIEFTDCRIQAADAIYDIRKAAESASLNLYARHHVQLQYPMLIDNNKVVVELKIPEEIVDTFSVGNHLRGISTYLLKRCGGRYNKYLVGKRLLNYIEIPSPEVKTDKLPTVDRLEAIVSFAKLLERSDSEALDYINRILTILKEAGKS</sequence>
<dbReference type="Proteomes" id="UP000886723">
    <property type="component" value="Unassembled WGS sequence"/>
</dbReference>
<evidence type="ECO:0000313" key="2">
    <source>
        <dbReference type="Proteomes" id="UP000886723"/>
    </source>
</evidence>
<proteinExistence type="predicted"/>
<reference evidence="1" key="2">
    <citation type="journal article" date="2021" name="PeerJ">
        <title>Extensive microbial diversity within the chicken gut microbiome revealed by metagenomics and culture.</title>
        <authorList>
            <person name="Gilroy R."/>
            <person name="Ravi A."/>
            <person name="Getino M."/>
            <person name="Pursley I."/>
            <person name="Horton D.L."/>
            <person name="Alikhan N.F."/>
            <person name="Baker D."/>
            <person name="Gharbi K."/>
            <person name="Hall N."/>
            <person name="Watson M."/>
            <person name="Adriaenssens E.M."/>
            <person name="Foster-Nyarko E."/>
            <person name="Jarju S."/>
            <person name="Secka A."/>
            <person name="Antonio M."/>
            <person name="Oren A."/>
            <person name="Chaudhuri R.R."/>
            <person name="La Ragione R."/>
            <person name="Hildebrand F."/>
            <person name="Pallen M.J."/>
        </authorList>
    </citation>
    <scope>NUCLEOTIDE SEQUENCE</scope>
    <source>
        <strain evidence="1">ChiBcec2-4451</strain>
    </source>
</reference>
<organism evidence="1 2">
    <name type="scientific">Candidatus Pullilachnospira stercoravium</name>
    <dbReference type="NCBI Taxonomy" id="2840913"/>
    <lineage>
        <taxon>Bacteria</taxon>
        <taxon>Bacillati</taxon>
        <taxon>Bacillota</taxon>
        <taxon>Clostridia</taxon>
        <taxon>Lachnospirales</taxon>
        <taxon>Lachnospiraceae</taxon>
        <taxon>Lachnospiraceae incertae sedis</taxon>
        <taxon>Candidatus Pullilachnospira</taxon>
    </lineage>
</organism>
<reference evidence="1" key="1">
    <citation type="submission" date="2020-10" db="EMBL/GenBank/DDBJ databases">
        <authorList>
            <person name="Gilroy R."/>
        </authorList>
    </citation>
    <scope>NUCLEOTIDE SEQUENCE</scope>
    <source>
        <strain evidence="1">ChiBcec2-4451</strain>
    </source>
</reference>